<organism evidence="2 3">
    <name type="scientific">Clostridium niameyense</name>
    <dbReference type="NCBI Taxonomy" id="1622073"/>
    <lineage>
        <taxon>Bacteria</taxon>
        <taxon>Bacillati</taxon>
        <taxon>Bacillota</taxon>
        <taxon>Clostridia</taxon>
        <taxon>Eubacteriales</taxon>
        <taxon>Clostridiaceae</taxon>
        <taxon>Clostridium</taxon>
    </lineage>
</organism>
<gene>
    <name evidence="2" type="ORF">FDF74_07930</name>
</gene>
<feature type="transmembrane region" description="Helical" evidence="1">
    <location>
        <begin position="60"/>
        <end position="77"/>
    </location>
</feature>
<comment type="caution">
    <text evidence="2">The sequence shown here is derived from an EMBL/GenBank/DDBJ whole genome shotgun (WGS) entry which is preliminary data.</text>
</comment>
<dbReference type="Proteomes" id="UP000473885">
    <property type="component" value="Unassembled WGS sequence"/>
</dbReference>
<sequence length="153" mass="17858">MLKVHFPILIFRMIPETLIIFLLINSLSKIKINKVRYIASCLITSILIFLVRILPIHFGIHFIINIIVIIFISILINKIPINKAIAYSMASMMLLSVCEWINLFILEYILKLDISFVFSSSYTKLIYFSPSLILLLIVVLLIRKYVSEHQRFN</sequence>
<reference evidence="2 3" key="1">
    <citation type="submission" date="2019-04" db="EMBL/GenBank/DDBJ databases">
        <title>Genome sequencing of Clostridium botulinum Groups I-IV and Clostridium butyricum.</title>
        <authorList>
            <person name="Brunt J."/>
            <person name="Van Vliet A.H.M."/>
            <person name="Stringer S.C."/>
            <person name="Carter A.T."/>
            <person name="Peck M.W."/>
        </authorList>
    </citation>
    <scope>NUCLEOTIDE SEQUENCE [LARGE SCALE GENOMIC DNA]</scope>
    <source>
        <strain evidence="2 3">IFR 18/094</strain>
    </source>
</reference>
<dbReference type="RefSeq" id="WP_163249234.1">
    <property type="nucleotide sequence ID" value="NZ_SXDP01000005.1"/>
</dbReference>
<feature type="transmembrane region" description="Helical" evidence="1">
    <location>
        <begin position="6"/>
        <end position="25"/>
    </location>
</feature>
<evidence type="ECO:0000313" key="2">
    <source>
        <dbReference type="EMBL" id="NEZ47136.1"/>
    </source>
</evidence>
<evidence type="ECO:0000313" key="3">
    <source>
        <dbReference type="Proteomes" id="UP000473885"/>
    </source>
</evidence>
<keyword evidence="1" id="KW-0472">Membrane</keyword>
<proteinExistence type="predicted"/>
<name>A0A6M0RAA3_9CLOT</name>
<protein>
    <submittedName>
        <fullName evidence="2">Uncharacterized protein</fullName>
    </submittedName>
</protein>
<feature type="transmembrane region" description="Helical" evidence="1">
    <location>
        <begin position="84"/>
        <end position="105"/>
    </location>
</feature>
<dbReference type="EMBL" id="SXDP01000005">
    <property type="protein sequence ID" value="NEZ47136.1"/>
    <property type="molecule type" value="Genomic_DNA"/>
</dbReference>
<keyword evidence="1" id="KW-1133">Transmembrane helix</keyword>
<dbReference type="AlphaFoldDB" id="A0A6M0RAA3"/>
<feature type="transmembrane region" description="Helical" evidence="1">
    <location>
        <begin position="125"/>
        <end position="142"/>
    </location>
</feature>
<evidence type="ECO:0000256" key="1">
    <source>
        <dbReference type="SAM" id="Phobius"/>
    </source>
</evidence>
<feature type="transmembrane region" description="Helical" evidence="1">
    <location>
        <begin position="37"/>
        <end position="54"/>
    </location>
</feature>
<keyword evidence="1" id="KW-0812">Transmembrane</keyword>
<accession>A0A6M0RAA3</accession>
<keyword evidence="3" id="KW-1185">Reference proteome</keyword>